<dbReference type="EMBL" id="GGEC01075611">
    <property type="protein sequence ID" value="MBX56095.1"/>
    <property type="molecule type" value="Transcribed_RNA"/>
</dbReference>
<name>A0A2P2PN40_RHIMU</name>
<reference evidence="1" key="1">
    <citation type="submission" date="2018-02" db="EMBL/GenBank/DDBJ databases">
        <title>Rhizophora mucronata_Transcriptome.</title>
        <authorList>
            <person name="Meera S.P."/>
            <person name="Sreeshan A."/>
            <person name="Augustine A."/>
        </authorList>
    </citation>
    <scope>NUCLEOTIDE SEQUENCE</scope>
    <source>
        <tissue evidence="1">Leaf</tissue>
    </source>
</reference>
<organism evidence="1">
    <name type="scientific">Rhizophora mucronata</name>
    <name type="common">Asiatic mangrove</name>
    <dbReference type="NCBI Taxonomy" id="61149"/>
    <lineage>
        <taxon>Eukaryota</taxon>
        <taxon>Viridiplantae</taxon>
        <taxon>Streptophyta</taxon>
        <taxon>Embryophyta</taxon>
        <taxon>Tracheophyta</taxon>
        <taxon>Spermatophyta</taxon>
        <taxon>Magnoliopsida</taxon>
        <taxon>eudicotyledons</taxon>
        <taxon>Gunneridae</taxon>
        <taxon>Pentapetalae</taxon>
        <taxon>rosids</taxon>
        <taxon>fabids</taxon>
        <taxon>Malpighiales</taxon>
        <taxon>Rhizophoraceae</taxon>
        <taxon>Rhizophora</taxon>
    </lineage>
</organism>
<accession>A0A2P2PN40</accession>
<sequence>MHFANSEISFRCLGPACFIGRIFLVLKVVIGGGERLGYGLFCLLWEMPGKSHLCGGGGLFWSFCFLFKRV</sequence>
<proteinExistence type="predicted"/>
<evidence type="ECO:0000313" key="1">
    <source>
        <dbReference type="EMBL" id="MBX56095.1"/>
    </source>
</evidence>
<dbReference type="AlphaFoldDB" id="A0A2P2PN40"/>
<protein>
    <submittedName>
        <fullName evidence="1">Uncharacterized protein</fullName>
    </submittedName>
</protein>